<dbReference type="AlphaFoldDB" id="A0A504Y7S4"/>
<dbReference type="EMBL" id="SUNJ01013626">
    <property type="protein sequence ID" value="TPP57124.1"/>
    <property type="molecule type" value="Genomic_DNA"/>
</dbReference>
<reference evidence="1 2" key="1">
    <citation type="submission" date="2019-04" db="EMBL/GenBank/DDBJ databases">
        <title>Annotation for the trematode Fasciola gigantica.</title>
        <authorList>
            <person name="Choi Y.-J."/>
        </authorList>
    </citation>
    <scope>NUCLEOTIDE SEQUENCE [LARGE SCALE GENOMIC DNA]</scope>
    <source>
        <strain evidence="1">Uganda_cow_1</strain>
    </source>
</reference>
<evidence type="ECO:0000313" key="1">
    <source>
        <dbReference type="EMBL" id="TPP57124.1"/>
    </source>
</evidence>
<protein>
    <submittedName>
        <fullName evidence="1">Uncharacterized protein</fullName>
    </submittedName>
</protein>
<organism evidence="1 2">
    <name type="scientific">Fasciola gigantica</name>
    <name type="common">Giant liver fluke</name>
    <dbReference type="NCBI Taxonomy" id="46835"/>
    <lineage>
        <taxon>Eukaryota</taxon>
        <taxon>Metazoa</taxon>
        <taxon>Spiralia</taxon>
        <taxon>Lophotrochozoa</taxon>
        <taxon>Platyhelminthes</taxon>
        <taxon>Trematoda</taxon>
        <taxon>Digenea</taxon>
        <taxon>Plagiorchiida</taxon>
        <taxon>Echinostomata</taxon>
        <taxon>Echinostomatoidea</taxon>
        <taxon>Fasciolidae</taxon>
        <taxon>Fasciola</taxon>
    </lineage>
</organism>
<comment type="caution">
    <text evidence="1">The sequence shown here is derived from an EMBL/GenBank/DDBJ whole genome shotgun (WGS) entry which is preliminary data.</text>
</comment>
<sequence>MNDTLSEASLHRLRETLDHPELIVHRQQEPHERGQQPGETVLEFATTLRRPAEKTFPHLSAIKFNNIIYQKLQAQTTLPRIRDKFVLRSPPTLKWRGGVEGRRRYVHAMSRKAAV</sequence>
<evidence type="ECO:0000313" key="2">
    <source>
        <dbReference type="Proteomes" id="UP000316759"/>
    </source>
</evidence>
<accession>A0A504Y7S4</accession>
<keyword evidence="2" id="KW-1185">Reference proteome</keyword>
<gene>
    <name evidence="1" type="ORF">FGIG_08706</name>
</gene>
<dbReference type="Proteomes" id="UP000316759">
    <property type="component" value="Unassembled WGS sequence"/>
</dbReference>
<proteinExistence type="predicted"/>
<name>A0A504Y7S4_FASGI</name>